<feature type="non-terminal residue" evidence="2">
    <location>
        <position position="1"/>
    </location>
</feature>
<accession>A0A6J4HHN9</accession>
<dbReference type="AlphaFoldDB" id="A0A6J4HHN9"/>
<evidence type="ECO:0000256" key="1">
    <source>
        <dbReference type="SAM" id="MobiDB-lite"/>
    </source>
</evidence>
<organism evidence="2">
    <name type="scientific">uncultured Acetobacteraceae bacterium</name>
    <dbReference type="NCBI Taxonomy" id="169975"/>
    <lineage>
        <taxon>Bacteria</taxon>
        <taxon>Pseudomonadati</taxon>
        <taxon>Pseudomonadota</taxon>
        <taxon>Alphaproteobacteria</taxon>
        <taxon>Acetobacterales</taxon>
        <taxon>Acetobacteraceae</taxon>
        <taxon>environmental samples</taxon>
    </lineage>
</organism>
<name>A0A6J4HHN9_9PROT</name>
<protein>
    <submittedName>
        <fullName evidence="2">Uncharacterized protein</fullName>
    </submittedName>
</protein>
<feature type="compositionally biased region" description="Low complexity" evidence="1">
    <location>
        <begin position="28"/>
        <end position="45"/>
    </location>
</feature>
<evidence type="ECO:0000313" key="2">
    <source>
        <dbReference type="EMBL" id="CAA9224106.1"/>
    </source>
</evidence>
<sequence length="83" mass="9320">WISATSGRGWTWSARTASTWARWTTWTATASSSGATTRRPRASTTGWRRRRSLPWTATRCALRCPPAKRGRFGKAKRLPRKGG</sequence>
<reference evidence="2" key="1">
    <citation type="submission" date="2020-02" db="EMBL/GenBank/DDBJ databases">
        <authorList>
            <person name="Meier V. D."/>
        </authorList>
    </citation>
    <scope>NUCLEOTIDE SEQUENCE</scope>
    <source>
        <strain evidence="2">AVDCRST_MAG04</strain>
    </source>
</reference>
<feature type="non-terminal residue" evidence="2">
    <location>
        <position position="83"/>
    </location>
</feature>
<feature type="region of interest" description="Disordered" evidence="1">
    <location>
        <begin position="28"/>
        <end position="48"/>
    </location>
</feature>
<proteinExistence type="predicted"/>
<dbReference type="EMBL" id="CADCTL010000059">
    <property type="protein sequence ID" value="CAA9224106.1"/>
    <property type="molecule type" value="Genomic_DNA"/>
</dbReference>
<gene>
    <name evidence="2" type="ORF">AVDCRST_MAG04-773</name>
</gene>